<feature type="region of interest" description="Disordered" evidence="1">
    <location>
        <begin position="822"/>
        <end position="881"/>
    </location>
</feature>
<sequence length="1125" mass="119331">MDRFRHLRIVDSSDSDSEEEPTLQPHAQPPSDAARGNDPASASVGPGLEGSNAKCSPPSPPVLQSNEYAAPQENHAFTPPPPPQPSSEKGSSTQGTPSQQAVAPTVLSPKPHNPNQQAGETASTTSSLHRSRLSETPSAAQVSIKASSNAGMAKSPLSDVDRPAEELNASHDTVVEAKTGQTPPAASDKSSLQSSQSKTAPTQSAHSAAALRDEPSSIAANTGAAAGSEVALQFSPDQNSERDNEAVAAETQTAATRGSAADAAPLEAGAPTPANAESNTAPAAAAATEAPRKKKASAGCGPFSSSKKKKKAEKEKAVAQANGPSPAADADEPAPATEAPRKKKTSAACGPCSKKKADKKKVSGAGETADEQPADQAVDVAVDAAEGAAATTSPHREGSAGALSIPVAAGAELSEDPRSASQQEEPPKEEKSDLQHSADASAEAPATSTVTGMEEVPHQPPQENEAAAAAAADPNQATAPTPQTASSLSSASRSASFKEHADGAEEEDRMKKAKKSGEAESAKGAVPAAATADKGGEPEKLAKGHHTKRVKAVVRRKREKPKEDVAGDTTREDNRAKASDAKAHSTSRDAAQQPEEEKVSVKEATQGSKAASTSHLTSKTKASSDKLAAADSTAPDRASAKHSNKRASLPPSAKEPLKHSGSYGSHSSYSGSGSYSYFYSNSYTGSSERDASKKGKGEQENTVLSFSAPPLASSKHAAHSAPNPQLPSPPAASALQLTQQTEGSRPQNGAEVHFPRWSVRADDLTLREVELPATLPAYQRRILLDLRARERRDAEEAARDLQELTFRPRIHTLPGQEVYRNNLIEEDRSHSPIGGGGGGGGRRNESPSYSDVSPRRYSVRHLSPRLLEPRKAPPQPALPSFTPEITEYARKEVSHDRSVFQRLYNHSSPPSPGSAPTYSHRPEISDFAKQLYPVPRGRRLPSRPNESRSRDREDSGLRRESVFDRLYRQRNSPSTSPNTSPSRSGARPPSFHPQITAMAQRQWEGVPKEPVGDRLYRNARSPRRENRSPYHRDNDDDSRSDLLNGHRPHDNKEVNVNDQGEYDPQRDYATRREYGMGEAVVPQSDRTSWTSSSLSRSSFSMKGPASVKGELRRTFSEKQAAVEAV</sequence>
<feature type="compositionally biased region" description="Polar residues" evidence="1">
    <location>
        <begin position="113"/>
        <end position="122"/>
    </location>
</feature>
<feature type="compositionally biased region" description="Basic and acidic residues" evidence="1">
    <location>
        <begin position="945"/>
        <end position="967"/>
    </location>
</feature>
<organism evidence="2 3">
    <name type="scientific">Leptomonas pyrrhocoris</name>
    <name type="common">Firebug parasite</name>
    <dbReference type="NCBI Taxonomy" id="157538"/>
    <lineage>
        <taxon>Eukaryota</taxon>
        <taxon>Discoba</taxon>
        <taxon>Euglenozoa</taxon>
        <taxon>Kinetoplastea</taxon>
        <taxon>Metakinetoplastina</taxon>
        <taxon>Trypanosomatida</taxon>
        <taxon>Trypanosomatidae</taxon>
        <taxon>Leishmaniinae</taxon>
        <taxon>Leptomonas</taxon>
    </lineage>
</organism>
<dbReference type="EMBL" id="LGTL01000008">
    <property type="protein sequence ID" value="KPA80664.1"/>
    <property type="molecule type" value="Genomic_DNA"/>
</dbReference>
<evidence type="ECO:0000256" key="1">
    <source>
        <dbReference type="SAM" id="MobiDB-lite"/>
    </source>
</evidence>
<dbReference type="EMBL" id="LGTL01000008">
    <property type="protein sequence ID" value="KPA80665.1"/>
    <property type="molecule type" value="Genomic_DNA"/>
</dbReference>
<feature type="compositionally biased region" description="Basic residues" evidence="1">
    <location>
        <begin position="543"/>
        <end position="559"/>
    </location>
</feature>
<feature type="region of interest" description="Disordered" evidence="1">
    <location>
        <begin position="1"/>
        <end position="671"/>
    </location>
</feature>
<feature type="compositionally biased region" description="Basic and acidic residues" evidence="1">
    <location>
        <begin position="159"/>
        <end position="175"/>
    </location>
</feature>
<feature type="compositionally biased region" description="Polar residues" evidence="1">
    <location>
        <begin position="86"/>
        <end position="102"/>
    </location>
</feature>
<dbReference type="VEuPathDB" id="TriTrypDB:LpyrH10_08_2970"/>
<dbReference type="GeneID" id="26905139"/>
<dbReference type="AlphaFoldDB" id="A0A0M9G1W8"/>
<reference evidence="2 3" key="1">
    <citation type="submission" date="2015-07" db="EMBL/GenBank/DDBJ databases">
        <title>High-quality genome of monoxenous trypanosomatid Leptomonas pyrrhocoris.</title>
        <authorList>
            <person name="Flegontov P."/>
            <person name="Butenko A."/>
            <person name="Firsov S."/>
            <person name="Vlcek C."/>
            <person name="Logacheva M.D."/>
            <person name="Field M."/>
            <person name="Filatov D."/>
            <person name="Flegontova O."/>
            <person name="Gerasimov E."/>
            <person name="Jackson A.P."/>
            <person name="Kelly S."/>
            <person name="Opperdoes F."/>
            <person name="O'Reilly A."/>
            <person name="Votypka J."/>
            <person name="Yurchenko V."/>
            <person name="Lukes J."/>
        </authorList>
    </citation>
    <scope>NUCLEOTIDE SEQUENCE [LARGE SCALE GENOMIC DNA]</scope>
    <source>
        <strain evidence="2">H10</strain>
    </source>
</reference>
<feature type="compositionally biased region" description="Low complexity" evidence="1">
    <location>
        <begin position="616"/>
        <end position="633"/>
    </location>
</feature>
<dbReference type="RefSeq" id="XP_015659104.1">
    <property type="nucleotide sequence ID" value="XM_015802660.1"/>
</dbReference>
<name>A0A0M9G1W8_LEPPY</name>
<proteinExistence type="predicted"/>
<feature type="compositionally biased region" description="Polar residues" evidence="1">
    <location>
        <begin position="738"/>
        <end position="747"/>
    </location>
</feature>
<feature type="compositionally biased region" description="Low complexity" evidence="1">
    <location>
        <begin position="970"/>
        <end position="984"/>
    </location>
</feature>
<comment type="caution">
    <text evidence="2">The sequence shown here is derived from an EMBL/GenBank/DDBJ whole genome shotgun (WGS) entry which is preliminary data.</text>
</comment>
<feature type="compositionally biased region" description="Basic and acidic residues" evidence="1">
    <location>
        <begin position="560"/>
        <end position="587"/>
    </location>
</feature>
<dbReference type="OMA" id="FRPQIHN"/>
<evidence type="ECO:0000313" key="3">
    <source>
        <dbReference type="Proteomes" id="UP000037923"/>
    </source>
</evidence>
<accession>A0A0M9G1W8</accession>
<feature type="compositionally biased region" description="Basic and acidic residues" evidence="1">
    <location>
        <begin position="1"/>
        <end position="11"/>
    </location>
</feature>
<feature type="compositionally biased region" description="Low complexity" evidence="1">
    <location>
        <begin position="187"/>
        <end position="198"/>
    </location>
</feature>
<feature type="region of interest" description="Disordered" evidence="1">
    <location>
        <begin position="928"/>
        <end position="1063"/>
    </location>
</feature>
<dbReference type="Proteomes" id="UP000037923">
    <property type="component" value="Unassembled WGS sequence"/>
</dbReference>
<feature type="compositionally biased region" description="Polar residues" evidence="1">
    <location>
        <begin position="603"/>
        <end position="615"/>
    </location>
</feature>
<feature type="compositionally biased region" description="Polar residues" evidence="1">
    <location>
        <begin position="135"/>
        <end position="150"/>
    </location>
</feature>
<feature type="compositionally biased region" description="Low complexity" evidence="1">
    <location>
        <begin position="1084"/>
        <end position="1100"/>
    </location>
</feature>
<feature type="compositionally biased region" description="Low complexity" evidence="1">
    <location>
        <begin position="246"/>
        <end position="289"/>
    </location>
</feature>
<protein>
    <submittedName>
        <fullName evidence="2">Uncharacterized protein</fullName>
    </submittedName>
</protein>
<keyword evidence="3" id="KW-1185">Reference proteome</keyword>
<feature type="region of interest" description="Disordered" evidence="1">
    <location>
        <begin position="1077"/>
        <end position="1110"/>
    </location>
</feature>
<feature type="region of interest" description="Disordered" evidence="1">
    <location>
        <begin position="683"/>
        <end position="753"/>
    </location>
</feature>
<feature type="compositionally biased region" description="Basic and acidic residues" evidence="1">
    <location>
        <begin position="425"/>
        <end position="436"/>
    </location>
</feature>
<dbReference type="OrthoDB" id="267282at2759"/>
<gene>
    <name evidence="2" type="ORF">ABB37_04848</name>
</gene>
<feature type="compositionally biased region" description="Basic and acidic residues" evidence="1">
    <location>
        <begin position="687"/>
        <end position="699"/>
    </location>
</feature>
<dbReference type="RefSeq" id="XP_015659103.1">
    <property type="nucleotide sequence ID" value="XM_015802659.1"/>
</dbReference>
<dbReference type="RefSeq" id="XP_015659105.1">
    <property type="nucleotide sequence ID" value="XM_015802661.1"/>
</dbReference>
<dbReference type="EMBL" id="LGTL01000008">
    <property type="protein sequence ID" value="KPA80666.1"/>
    <property type="molecule type" value="Genomic_DNA"/>
</dbReference>
<feature type="compositionally biased region" description="Low complexity" evidence="1">
    <location>
        <begin position="660"/>
        <end position="671"/>
    </location>
</feature>
<feature type="compositionally biased region" description="Low complexity" evidence="1">
    <location>
        <begin position="466"/>
        <end position="495"/>
    </location>
</feature>
<feature type="compositionally biased region" description="Low complexity" evidence="1">
    <location>
        <begin position="374"/>
        <end position="390"/>
    </location>
</feature>
<feature type="compositionally biased region" description="Basic and acidic residues" evidence="1">
    <location>
        <begin position="1006"/>
        <end position="1040"/>
    </location>
</feature>
<evidence type="ECO:0000313" key="2">
    <source>
        <dbReference type="EMBL" id="KPA80665.1"/>
    </source>
</evidence>